<comment type="similarity">
    <text evidence="1">Belongs to the HyuE racemase family.</text>
</comment>
<comment type="caution">
    <text evidence="2">The sequence shown here is derived from an EMBL/GenBank/DDBJ whole genome shotgun (WGS) entry which is preliminary data.</text>
</comment>
<sequence length="276" mass="29212">MTLVSRSNMESHKDTVRILVLNPNSSTDMTHGVEEAIKSINLPKSLHLSTYTAPKDSPASINDGSDLEKSTAVVLADFDVEHAAQNYDAIIVACFSVHPLVGKLSNLLSESGVIVTGIFEASILTALTLLPPYALTHTHAFKTWGIVTTGKFWEEHLTAGAAAYLGSEHHGAESKSGKFAGVYSTGLDAGDFHGGVSPEVIREKLKTATKKLLTSSDVGCVVMGCAGMAGLEEIIRDAAREQYGIDAGNRVLIVDGVKAGAGLLDQAVKNSRMFTD</sequence>
<reference evidence="2 3" key="1">
    <citation type="journal article" date="2024" name="IMA Fungus">
        <title>IMA Genome - F19 : A genome assembly and annotation guide to empower mycologists, including annotated draft genome sequences of Ceratocystis pirilliformis, Diaporthe australafricana, Fusarium ophioides, Paecilomyces lecythidis, and Sporothrix stenoceras.</title>
        <authorList>
            <person name="Aylward J."/>
            <person name="Wilson A.M."/>
            <person name="Visagie C.M."/>
            <person name="Spraker J."/>
            <person name="Barnes I."/>
            <person name="Buitendag C."/>
            <person name="Ceriani C."/>
            <person name="Del Mar Angel L."/>
            <person name="du Plessis D."/>
            <person name="Fuchs T."/>
            <person name="Gasser K."/>
            <person name="Kramer D."/>
            <person name="Li W."/>
            <person name="Munsamy K."/>
            <person name="Piso A."/>
            <person name="Price J.L."/>
            <person name="Sonnekus B."/>
            <person name="Thomas C."/>
            <person name="van der Nest A."/>
            <person name="van Dijk A."/>
            <person name="van Heerden A."/>
            <person name="van Vuuren N."/>
            <person name="Yilmaz N."/>
            <person name="Duong T.A."/>
            <person name="van der Merwe N.A."/>
            <person name="Wingfield M.J."/>
            <person name="Wingfield B.D."/>
        </authorList>
    </citation>
    <scope>NUCLEOTIDE SEQUENCE [LARGE SCALE GENOMIC DNA]</scope>
    <source>
        <strain evidence="2 3">CMW 5346</strain>
    </source>
</reference>
<dbReference type="Gene3D" id="3.40.50.12500">
    <property type="match status" value="1"/>
</dbReference>
<evidence type="ECO:0000313" key="2">
    <source>
        <dbReference type="EMBL" id="KAL1894001.1"/>
    </source>
</evidence>
<dbReference type="Proteomes" id="UP001583186">
    <property type="component" value="Unassembled WGS sequence"/>
</dbReference>
<protein>
    <submittedName>
        <fullName evidence="2">Protein dcg1</fullName>
    </submittedName>
</protein>
<dbReference type="InterPro" id="IPR053714">
    <property type="entry name" value="Iso_Racemase_Enz_sf"/>
</dbReference>
<accession>A0ABR3Z081</accession>
<dbReference type="PANTHER" id="PTHR28047">
    <property type="entry name" value="PROTEIN DCG1"/>
    <property type="match status" value="1"/>
</dbReference>
<dbReference type="PANTHER" id="PTHR28047:SF5">
    <property type="entry name" value="PROTEIN DCG1"/>
    <property type="match status" value="1"/>
</dbReference>
<dbReference type="InterPro" id="IPR015942">
    <property type="entry name" value="Asp/Glu/hydantoin_racemase"/>
</dbReference>
<gene>
    <name evidence="2" type="primary">DCG1</name>
    <name evidence="2" type="ORF">Sste5346_006143</name>
</gene>
<proteinExistence type="inferred from homology"/>
<name>A0ABR3Z081_9PEZI</name>
<keyword evidence="3" id="KW-1185">Reference proteome</keyword>
<dbReference type="InterPro" id="IPR052186">
    <property type="entry name" value="Hydantoin_racemase-like"/>
</dbReference>
<evidence type="ECO:0000313" key="3">
    <source>
        <dbReference type="Proteomes" id="UP001583186"/>
    </source>
</evidence>
<dbReference type="EMBL" id="JAWCUI010000035">
    <property type="protein sequence ID" value="KAL1894001.1"/>
    <property type="molecule type" value="Genomic_DNA"/>
</dbReference>
<organism evidence="2 3">
    <name type="scientific">Sporothrix stenoceras</name>
    <dbReference type="NCBI Taxonomy" id="5173"/>
    <lineage>
        <taxon>Eukaryota</taxon>
        <taxon>Fungi</taxon>
        <taxon>Dikarya</taxon>
        <taxon>Ascomycota</taxon>
        <taxon>Pezizomycotina</taxon>
        <taxon>Sordariomycetes</taxon>
        <taxon>Sordariomycetidae</taxon>
        <taxon>Ophiostomatales</taxon>
        <taxon>Ophiostomataceae</taxon>
        <taxon>Sporothrix</taxon>
    </lineage>
</organism>
<evidence type="ECO:0000256" key="1">
    <source>
        <dbReference type="ARBA" id="ARBA00038414"/>
    </source>
</evidence>
<dbReference type="Pfam" id="PF01177">
    <property type="entry name" value="Asp_Glu_race"/>
    <property type="match status" value="1"/>
</dbReference>